<dbReference type="AlphaFoldDB" id="A0A916WC13"/>
<evidence type="ECO:0000256" key="2">
    <source>
        <dbReference type="ARBA" id="ARBA00022801"/>
    </source>
</evidence>
<accession>A0A916WC13</accession>
<dbReference type="RefSeq" id="WP_188705671.1">
    <property type="nucleotide sequence ID" value="NZ_BMIG01000001.1"/>
</dbReference>
<organism evidence="4 5">
    <name type="scientific">Polaromonas eurypsychrophila</name>
    <dbReference type="NCBI Taxonomy" id="1614635"/>
    <lineage>
        <taxon>Bacteria</taxon>
        <taxon>Pseudomonadati</taxon>
        <taxon>Pseudomonadota</taxon>
        <taxon>Betaproteobacteria</taxon>
        <taxon>Burkholderiales</taxon>
        <taxon>Comamonadaceae</taxon>
        <taxon>Polaromonas</taxon>
    </lineage>
</organism>
<evidence type="ECO:0000313" key="4">
    <source>
        <dbReference type="EMBL" id="GGA84957.1"/>
    </source>
</evidence>
<proteinExistence type="inferred from homology"/>
<feature type="domain" description="Thioesterase" evidence="3">
    <location>
        <begin position="52"/>
        <end position="125"/>
    </location>
</feature>
<dbReference type="Pfam" id="PF03061">
    <property type="entry name" value="4HBT"/>
    <property type="match status" value="1"/>
</dbReference>
<dbReference type="Gene3D" id="3.10.129.10">
    <property type="entry name" value="Hotdog Thioesterase"/>
    <property type="match status" value="1"/>
</dbReference>
<dbReference type="PANTHER" id="PTHR42856:SF1">
    <property type="entry name" value="ACYL-COENZYME A THIOESTERASE PAAI"/>
    <property type="match status" value="1"/>
</dbReference>
<comment type="similarity">
    <text evidence="1">Belongs to the thioesterase PaaI family.</text>
</comment>
<dbReference type="InterPro" id="IPR006683">
    <property type="entry name" value="Thioestr_dom"/>
</dbReference>
<comment type="caution">
    <text evidence="4">The sequence shown here is derived from an EMBL/GenBank/DDBJ whole genome shotgun (WGS) entry which is preliminary data.</text>
</comment>
<protein>
    <submittedName>
        <fullName evidence="4">Phenylacetic acid degradation protein PaaI</fullName>
    </submittedName>
</protein>
<evidence type="ECO:0000313" key="5">
    <source>
        <dbReference type="Proteomes" id="UP000620596"/>
    </source>
</evidence>
<keyword evidence="2" id="KW-0378">Hydrolase</keyword>
<reference evidence="4" key="2">
    <citation type="submission" date="2020-09" db="EMBL/GenBank/DDBJ databases">
        <authorList>
            <person name="Sun Q."/>
            <person name="Zhou Y."/>
        </authorList>
    </citation>
    <scope>NUCLEOTIDE SEQUENCE</scope>
    <source>
        <strain evidence="4">CGMCC 1.15322</strain>
    </source>
</reference>
<dbReference type="InterPro" id="IPR011973">
    <property type="entry name" value="PaaD"/>
</dbReference>
<dbReference type="EMBL" id="BMIG01000001">
    <property type="protein sequence ID" value="GGA84957.1"/>
    <property type="molecule type" value="Genomic_DNA"/>
</dbReference>
<sequence>MDDQTLARRVGEAMFAADTASRDTMGMELLSCEPGRALMRMTVAERHLNGHKICHGGFIFTLADSTFAFACNSRNRVTVAAGCSIEFLKPGQPGDILTCEGVEQILQGRHGIYDMKVSNQRGEVVAMFRGKSAQIAGHVITDPDAEAA</sequence>
<reference evidence="4" key="1">
    <citation type="journal article" date="2014" name="Int. J. Syst. Evol. Microbiol.">
        <title>Complete genome sequence of Corynebacterium casei LMG S-19264T (=DSM 44701T), isolated from a smear-ripened cheese.</title>
        <authorList>
            <consortium name="US DOE Joint Genome Institute (JGI-PGF)"/>
            <person name="Walter F."/>
            <person name="Albersmeier A."/>
            <person name="Kalinowski J."/>
            <person name="Ruckert C."/>
        </authorList>
    </citation>
    <scope>NUCLEOTIDE SEQUENCE</scope>
    <source>
        <strain evidence="4">CGMCC 1.15322</strain>
    </source>
</reference>
<dbReference type="NCBIfam" id="TIGR02286">
    <property type="entry name" value="PaaD"/>
    <property type="match status" value="1"/>
</dbReference>
<evidence type="ECO:0000259" key="3">
    <source>
        <dbReference type="Pfam" id="PF03061"/>
    </source>
</evidence>
<dbReference type="Proteomes" id="UP000620596">
    <property type="component" value="Unassembled WGS sequence"/>
</dbReference>
<name>A0A916WC13_9BURK</name>
<dbReference type="GO" id="GO:0016289">
    <property type="term" value="F:acyl-CoA hydrolase activity"/>
    <property type="evidence" value="ECO:0007669"/>
    <property type="project" value="UniProtKB-ARBA"/>
</dbReference>
<dbReference type="NCBIfam" id="TIGR00369">
    <property type="entry name" value="unchar_dom_1"/>
    <property type="match status" value="1"/>
</dbReference>
<dbReference type="PANTHER" id="PTHR42856">
    <property type="entry name" value="ACYL-COENZYME A THIOESTERASE PAAI"/>
    <property type="match status" value="1"/>
</dbReference>
<dbReference type="InterPro" id="IPR003736">
    <property type="entry name" value="PAAI_dom"/>
</dbReference>
<dbReference type="InterPro" id="IPR052723">
    <property type="entry name" value="Acyl-CoA_thioesterase_PaaI"/>
</dbReference>
<dbReference type="SUPFAM" id="SSF54637">
    <property type="entry name" value="Thioesterase/thiol ester dehydrase-isomerase"/>
    <property type="match status" value="1"/>
</dbReference>
<dbReference type="CDD" id="cd03443">
    <property type="entry name" value="PaaI_thioesterase"/>
    <property type="match status" value="1"/>
</dbReference>
<evidence type="ECO:0000256" key="1">
    <source>
        <dbReference type="ARBA" id="ARBA00008324"/>
    </source>
</evidence>
<gene>
    <name evidence="4" type="primary">paaI</name>
    <name evidence="4" type="ORF">GCM10011496_01860</name>
</gene>
<dbReference type="FunFam" id="3.10.129.10:FF:000022">
    <property type="entry name" value="Phenylacetic acid degradation protein"/>
    <property type="match status" value="1"/>
</dbReference>
<dbReference type="InterPro" id="IPR029069">
    <property type="entry name" value="HotDog_dom_sf"/>
</dbReference>
<keyword evidence="5" id="KW-1185">Reference proteome</keyword>